<evidence type="ECO:0000313" key="2">
    <source>
        <dbReference type="EMBL" id="AJK45389.1"/>
    </source>
</evidence>
<evidence type="ECO:0000313" key="3">
    <source>
        <dbReference type="Proteomes" id="UP000031838"/>
    </source>
</evidence>
<keyword evidence="3" id="KW-1185">Reference proteome</keyword>
<dbReference type="HOGENOM" id="CLU_2314869_0_0_4"/>
<feature type="region of interest" description="Disordered" evidence="1">
    <location>
        <begin position="77"/>
        <end position="99"/>
    </location>
</feature>
<sequence>MRAQVTLGDAHQAEPGGRRVENFTQSATIRVVLSPDSPALSKAVWRQQDPPPARLSGRFKHFSPNLQRILHRADWRRRVESSREADRARVSAKREGVKA</sequence>
<dbReference type="Proteomes" id="UP000031838">
    <property type="component" value="Chromosome 1"/>
</dbReference>
<reference evidence="3" key="1">
    <citation type="submission" date="2011-03" db="EMBL/GenBank/DDBJ databases">
        <authorList>
            <person name="Voget S."/>
            <person name="Streit W.R."/>
            <person name="Jaeger K.E."/>
            <person name="Daniel R."/>
        </authorList>
    </citation>
    <scope>NUCLEOTIDE SEQUENCE [LARGE SCALE GENOMIC DNA]</scope>
    <source>
        <strain evidence="3">PG1</strain>
    </source>
</reference>
<feature type="region of interest" description="Disordered" evidence="1">
    <location>
        <begin position="1"/>
        <end position="22"/>
    </location>
</feature>
<proteinExistence type="predicted"/>
<name>A0A0B6RTD3_BURPL</name>
<evidence type="ECO:0000256" key="1">
    <source>
        <dbReference type="SAM" id="MobiDB-lite"/>
    </source>
</evidence>
<organism evidence="2 3">
    <name type="scientific">Burkholderia plantarii</name>
    <dbReference type="NCBI Taxonomy" id="41899"/>
    <lineage>
        <taxon>Bacteria</taxon>
        <taxon>Pseudomonadati</taxon>
        <taxon>Pseudomonadota</taxon>
        <taxon>Betaproteobacteria</taxon>
        <taxon>Burkholderiales</taxon>
        <taxon>Burkholderiaceae</taxon>
        <taxon>Burkholderia</taxon>
    </lineage>
</organism>
<gene>
    <name evidence="2" type="ORF">BGL_1c08560</name>
</gene>
<protein>
    <submittedName>
        <fullName evidence="2">Uncharacterized protein</fullName>
    </submittedName>
</protein>
<dbReference type="EMBL" id="CP002580">
    <property type="protein sequence ID" value="AJK45389.1"/>
    <property type="molecule type" value="Genomic_DNA"/>
</dbReference>
<dbReference type="KEGG" id="bgp:BGL_1c08560"/>
<dbReference type="AlphaFoldDB" id="A0A0B6RTD3"/>
<reference evidence="2 3" key="2">
    <citation type="journal article" date="2016" name="Appl. Microbiol. Biotechnol.">
        <title>Mutations improving production and secretion of extracellular lipase by Burkholderia glumae PG1.</title>
        <authorList>
            <person name="Knapp A."/>
            <person name="Voget S."/>
            <person name="Gao R."/>
            <person name="Zaburannyi N."/>
            <person name="Krysciak D."/>
            <person name="Breuer M."/>
            <person name="Hauer B."/>
            <person name="Streit W.R."/>
            <person name="Muller R."/>
            <person name="Daniel R."/>
            <person name="Jaeger K.E."/>
        </authorList>
    </citation>
    <scope>NUCLEOTIDE SEQUENCE [LARGE SCALE GENOMIC DNA]</scope>
    <source>
        <strain evidence="2 3">PG1</strain>
    </source>
</reference>
<accession>A0A0B6RTD3</accession>